<dbReference type="Pfam" id="PF16053">
    <property type="entry name" value="MRP-S34"/>
    <property type="match status" value="1"/>
</dbReference>
<dbReference type="PANTHER" id="PTHR28589">
    <property type="entry name" value="28S RIBOSOMAL PROTEIN S34, MITOCHONDRIAL"/>
    <property type="match status" value="1"/>
</dbReference>
<feature type="compositionally biased region" description="Basic and acidic residues" evidence="1">
    <location>
        <begin position="142"/>
        <end position="154"/>
    </location>
</feature>
<evidence type="ECO:0000313" key="2">
    <source>
        <dbReference type="EMBL" id="KAJ9598689.1"/>
    </source>
</evidence>
<feature type="region of interest" description="Disordered" evidence="1">
    <location>
        <begin position="142"/>
        <end position="162"/>
    </location>
</feature>
<proteinExistence type="predicted"/>
<dbReference type="InterPro" id="IPR032053">
    <property type="entry name" value="Ribosomal_mS34"/>
</dbReference>
<dbReference type="GO" id="GO:0003735">
    <property type="term" value="F:structural constituent of ribosome"/>
    <property type="evidence" value="ECO:0007669"/>
    <property type="project" value="InterPro"/>
</dbReference>
<dbReference type="EMBL" id="JASPKZ010001197">
    <property type="protein sequence ID" value="KAJ9598689.1"/>
    <property type="molecule type" value="Genomic_DNA"/>
</dbReference>
<evidence type="ECO:0000256" key="1">
    <source>
        <dbReference type="SAM" id="MobiDB-lite"/>
    </source>
</evidence>
<dbReference type="Proteomes" id="UP001233999">
    <property type="component" value="Unassembled WGS sequence"/>
</dbReference>
<evidence type="ECO:0008006" key="4">
    <source>
        <dbReference type="Google" id="ProtNLM"/>
    </source>
</evidence>
<name>A0AAD8AGD6_DIPPU</name>
<organism evidence="2 3">
    <name type="scientific">Diploptera punctata</name>
    <name type="common">Pacific beetle cockroach</name>
    <dbReference type="NCBI Taxonomy" id="6984"/>
    <lineage>
        <taxon>Eukaryota</taxon>
        <taxon>Metazoa</taxon>
        <taxon>Ecdysozoa</taxon>
        <taxon>Arthropoda</taxon>
        <taxon>Hexapoda</taxon>
        <taxon>Insecta</taxon>
        <taxon>Pterygota</taxon>
        <taxon>Neoptera</taxon>
        <taxon>Polyneoptera</taxon>
        <taxon>Dictyoptera</taxon>
        <taxon>Blattodea</taxon>
        <taxon>Blaberoidea</taxon>
        <taxon>Blaberidae</taxon>
        <taxon>Diplopterinae</taxon>
        <taxon>Diploptera</taxon>
    </lineage>
</organism>
<keyword evidence="3" id="KW-1185">Reference proteome</keyword>
<dbReference type="AlphaFoldDB" id="A0AAD8AGD6"/>
<accession>A0AAD8AGD6</accession>
<evidence type="ECO:0000313" key="3">
    <source>
        <dbReference type="Proteomes" id="UP001233999"/>
    </source>
</evidence>
<dbReference type="PANTHER" id="PTHR28589:SF1">
    <property type="entry name" value="SMALL RIBOSOMAL SUBUNIT PROTEIN MS34"/>
    <property type="match status" value="1"/>
</dbReference>
<reference evidence="2" key="2">
    <citation type="submission" date="2023-05" db="EMBL/GenBank/DDBJ databases">
        <authorList>
            <person name="Fouks B."/>
        </authorList>
    </citation>
    <scope>NUCLEOTIDE SEQUENCE</scope>
    <source>
        <strain evidence="2">Stay&amp;Tobe</strain>
        <tissue evidence="2">Testes</tissue>
    </source>
</reference>
<sequence>MGILGNLKNFGVGRIVVRSVFERYPEPSYLKIHKVQALANEDPRKVRIWAEKVFRGRKYPKLVEVCNVSYKADYRLLHKDEESGYCKADNVIPLEKDKILPKMLPFPPLLKEMVISELRAQGKEIVEEPQLRVSYAFSRDKLSRKAQDNEEPTVKFEPGLGTTLSPELYANVQRQ</sequence>
<comment type="caution">
    <text evidence="2">The sequence shown here is derived from an EMBL/GenBank/DDBJ whole genome shotgun (WGS) entry which is preliminary data.</text>
</comment>
<dbReference type="GO" id="GO:0005739">
    <property type="term" value="C:mitochondrion"/>
    <property type="evidence" value="ECO:0007669"/>
    <property type="project" value="InterPro"/>
</dbReference>
<reference evidence="2" key="1">
    <citation type="journal article" date="2023" name="IScience">
        <title>Live-bearing cockroach genome reveals convergent evolutionary mechanisms linked to viviparity in insects and beyond.</title>
        <authorList>
            <person name="Fouks B."/>
            <person name="Harrison M.C."/>
            <person name="Mikhailova A.A."/>
            <person name="Marchal E."/>
            <person name="English S."/>
            <person name="Carruthers M."/>
            <person name="Jennings E.C."/>
            <person name="Chiamaka E.L."/>
            <person name="Frigard R.A."/>
            <person name="Pippel M."/>
            <person name="Attardo G.M."/>
            <person name="Benoit J.B."/>
            <person name="Bornberg-Bauer E."/>
            <person name="Tobe S.S."/>
        </authorList>
    </citation>
    <scope>NUCLEOTIDE SEQUENCE</scope>
    <source>
        <strain evidence="2">Stay&amp;Tobe</strain>
    </source>
</reference>
<gene>
    <name evidence="2" type="ORF">L9F63_010638</name>
</gene>
<protein>
    <recommendedName>
        <fullName evidence="4">Mitochondrial ribosomal protein S34</fullName>
    </recommendedName>
</protein>